<evidence type="ECO:0000256" key="5">
    <source>
        <dbReference type="ARBA" id="ARBA00022832"/>
    </source>
</evidence>
<evidence type="ECO:0000259" key="11">
    <source>
        <dbReference type="PROSITE" id="PS50989"/>
    </source>
</evidence>
<dbReference type="HAMAP" id="MF_00823">
    <property type="entry name" value="AcetylCoA_CT_alpha"/>
    <property type="match status" value="1"/>
</dbReference>
<proteinExistence type="inferred from homology"/>
<sequence>MSDVARILKEARDQGRLTALDFAQGIFDDFIELHGDRNFRDDGAVIGGIGRLNGQAVTVVGIQKGKNLQDNLNRNFGQPHPEGYRKALRLIKQAEKFGRPVVTFINTAGAYPGVGAEERGQGEAIARNLMEMSDLKVPIIAIIIGEGGSGGALALAVADKVWMLENTVYSILSPEGFATILWKDGSRSEEAAELMKITSGELLNMGIVDKVIPERAYFTSEIIEAIKTAIIDELAELSQLSTEDLLEARYQRFRKY</sequence>
<keyword evidence="3 10" id="KW-0808">Transferase</keyword>
<dbReference type="GO" id="GO:0009317">
    <property type="term" value="C:acetyl-CoA carboxylase complex"/>
    <property type="evidence" value="ECO:0007669"/>
    <property type="project" value="InterPro"/>
</dbReference>
<feature type="domain" description="CoA carboxyltransferase C-terminal" evidence="11">
    <location>
        <begin position="1"/>
        <end position="236"/>
    </location>
</feature>
<comment type="function">
    <text evidence="10">Component of the acetyl coenzyme A carboxylase (ACC) complex. First, biotin carboxylase catalyzes the carboxylation of biotin on its carrier protein (BCCP) and then the CO(2) group is transferred by the carboxyltransferase to acetyl-CoA to form malonyl-CoA.</text>
</comment>
<evidence type="ECO:0000256" key="4">
    <source>
        <dbReference type="ARBA" id="ARBA00022741"/>
    </source>
</evidence>
<evidence type="ECO:0000256" key="2">
    <source>
        <dbReference type="ARBA" id="ARBA00022516"/>
    </source>
</evidence>
<dbReference type="Proteomes" id="UP001172310">
    <property type="component" value="Unassembled WGS sequence"/>
</dbReference>
<comment type="subcellular location">
    <subcellularLocation>
        <location evidence="10">Cytoplasm</location>
    </subcellularLocation>
</comment>
<dbReference type="NCBIfam" id="NF041504">
    <property type="entry name" value="AccA_sub"/>
    <property type="match status" value="1"/>
</dbReference>
<evidence type="ECO:0000256" key="3">
    <source>
        <dbReference type="ARBA" id="ARBA00022679"/>
    </source>
</evidence>
<dbReference type="InterPro" id="IPR001095">
    <property type="entry name" value="Acetyl_CoA_COase_a_su"/>
</dbReference>
<dbReference type="EC" id="2.1.3.15" evidence="10"/>
<dbReference type="PANTHER" id="PTHR42853">
    <property type="entry name" value="ACETYL-COENZYME A CARBOXYLASE CARBOXYL TRANSFERASE SUBUNIT ALPHA"/>
    <property type="match status" value="1"/>
</dbReference>
<dbReference type="Pfam" id="PF03255">
    <property type="entry name" value="ACCA"/>
    <property type="match status" value="1"/>
</dbReference>
<evidence type="ECO:0000256" key="6">
    <source>
        <dbReference type="ARBA" id="ARBA00022840"/>
    </source>
</evidence>
<dbReference type="NCBIfam" id="NF004344">
    <property type="entry name" value="PRK05724.1"/>
    <property type="match status" value="1"/>
</dbReference>
<dbReference type="Gene3D" id="3.90.226.10">
    <property type="entry name" value="2-enoyl-CoA Hydratase, Chain A, domain 1"/>
    <property type="match status" value="1"/>
</dbReference>
<dbReference type="PROSITE" id="PS50989">
    <property type="entry name" value="COA_CT_CTER"/>
    <property type="match status" value="1"/>
</dbReference>
<dbReference type="PRINTS" id="PR01069">
    <property type="entry name" value="ACCCTRFRASEA"/>
</dbReference>
<keyword evidence="6 10" id="KW-0067">ATP-binding</keyword>
<evidence type="ECO:0000313" key="12">
    <source>
        <dbReference type="EMBL" id="MDN5268776.1"/>
    </source>
</evidence>
<keyword evidence="10" id="KW-0963">Cytoplasm</keyword>
<protein>
    <recommendedName>
        <fullName evidence="10">Acetyl-coenzyme A carboxylase carboxyl transferase subunit alpha</fullName>
        <shortName evidence="10">ACCase subunit alpha</shortName>
        <shortName evidence="10">Acetyl-CoA carboxylase carboxyltransferase subunit alpha</shortName>
        <ecNumber evidence="10">2.1.3.15</ecNumber>
    </recommendedName>
</protein>
<keyword evidence="7 10" id="KW-0443">Lipid metabolism</keyword>
<dbReference type="GO" id="GO:0016743">
    <property type="term" value="F:carboxyl- or carbamoyltransferase activity"/>
    <property type="evidence" value="ECO:0007669"/>
    <property type="project" value="UniProtKB-UniRule"/>
</dbReference>
<dbReference type="InterPro" id="IPR011763">
    <property type="entry name" value="COA_CT_C"/>
</dbReference>
<dbReference type="AlphaFoldDB" id="A0AAW7QH29"/>
<comment type="caution">
    <text evidence="12">The sequence shown here is derived from an EMBL/GenBank/DDBJ whole genome shotgun (WGS) entry which is preliminary data.</text>
</comment>
<evidence type="ECO:0000313" key="13">
    <source>
        <dbReference type="Proteomes" id="UP001172310"/>
    </source>
</evidence>
<evidence type="ECO:0000256" key="9">
    <source>
        <dbReference type="ARBA" id="ARBA00049152"/>
    </source>
</evidence>
<evidence type="ECO:0000256" key="10">
    <source>
        <dbReference type="HAMAP-Rule" id="MF_00823"/>
    </source>
</evidence>
<dbReference type="NCBIfam" id="TIGR00513">
    <property type="entry name" value="accA"/>
    <property type="match status" value="1"/>
</dbReference>
<dbReference type="GO" id="GO:0006633">
    <property type="term" value="P:fatty acid biosynthetic process"/>
    <property type="evidence" value="ECO:0007669"/>
    <property type="project" value="UniProtKB-KW"/>
</dbReference>
<dbReference type="InterPro" id="IPR029045">
    <property type="entry name" value="ClpP/crotonase-like_dom_sf"/>
</dbReference>
<keyword evidence="5 10" id="KW-0276">Fatty acid metabolism</keyword>
<gene>
    <name evidence="10" type="primary">accA</name>
    <name evidence="12" type="ORF">QY913_01130</name>
</gene>
<keyword evidence="8 10" id="KW-0275">Fatty acid biosynthesis</keyword>
<dbReference type="GO" id="GO:2001295">
    <property type="term" value="P:malonyl-CoA biosynthetic process"/>
    <property type="evidence" value="ECO:0007669"/>
    <property type="project" value="UniProtKB-UniRule"/>
</dbReference>
<reference evidence="12" key="1">
    <citation type="submission" date="2023-07" db="EMBL/GenBank/DDBJ databases">
        <title>SVep1, a Temperate Phage of Human Oral Commensal Streptococcus vestibularis.</title>
        <authorList>
            <person name="Wu M."/>
            <person name="Zhu Y."/>
            <person name="Li Y."/>
        </authorList>
    </citation>
    <scope>NUCLEOTIDE SEQUENCE</scope>
    <source>
        <strain evidence="12">SVE8</strain>
    </source>
</reference>
<keyword evidence="4 10" id="KW-0547">Nucleotide-binding</keyword>
<keyword evidence="2 10" id="KW-0444">Lipid biosynthesis</keyword>
<comment type="pathway">
    <text evidence="1 10">Lipid metabolism; malonyl-CoA biosynthesis; malonyl-CoA from acetyl-CoA: step 1/1.</text>
</comment>
<comment type="subunit">
    <text evidence="10">Acetyl-CoA carboxylase is a heterohexamer composed of biotin carboxyl carrier protein (AccB), biotin carboxylase (AccC) and two subunits each of ACCase subunit alpha (AccA) and ACCase subunit beta (AccD).</text>
</comment>
<evidence type="ECO:0000256" key="1">
    <source>
        <dbReference type="ARBA" id="ARBA00004956"/>
    </source>
</evidence>
<evidence type="ECO:0000256" key="7">
    <source>
        <dbReference type="ARBA" id="ARBA00023098"/>
    </source>
</evidence>
<dbReference type="RefSeq" id="WP_247918537.1">
    <property type="nucleotide sequence ID" value="NZ_JALDVO010000005.1"/>
</dbReference>
<dbReference type="GO" id="GO:0005524">
    <property type="term" value="F:ATP binding"/>
    <property type="evidence" value="ECO:0007669"/>
    <property type="project" value="UniProtKB-KW"/>
</dbReference>
<accession>A0AAW7QH29</accession>
<name>A0AAW7QH29_STRVE</name>
<comment type="catalytic activity">
    <reaction evidence="9 10">
        <text>N(6)-carboxybiotinyl-L-lysyl-[protein] + acetyl-CoA = N(6)-biotinyl-L-lysyl-[protein] + malonyl-CoA</text>
        <dbReference type="Rhea" id="RHEA:54728"/>
        <dbReference type="Rhea" id="RHEA-COMP:10505"/>
        <dbReference type="Rhea" id="RHEA-COMP:10506"/>
        <dbReference type="ChEBI" id="CHEBI:57288"/>
        <dbReference type="ChEBI" id="CHEBI:57384"/>
        <dbReference type="ChEBI" id="CHEBI:83144"/>
        <dbReference type="ChEBI" id="CHEBI:83145"/>
        <dbReference type="EC" id="2.1.3.15"/>
    </reaction>
</comment>
<evidence type="ECO:0000256" key="8">
    <source>
        <dbReference type="ARBA" id="ARBA00023160"/>
    </source>
</evidence>
<organism evidence="12 13">
    <name type="scientific">Streptococcus vestibularis</name>
    <dbReference type="NCBI Taxonomy" id="1343"/>
    <lineage>
        <taxon>Bacteria</taxon>
        <taxon>Bacillati</taxon>
        <taxon>Bacillota</taxon>
        <taxon>Bacilli</taxon>
        <taxon>Lactobacillales</taxon>
        <taxon>Streptococcaceae</taxon>
        <taxon>Streptococcus</taxon>
    </lineage>
</organism>
<dbReference type="NCBIfam" id="NF008971">
    <property type="entry name" value="PRK12319.1"/>
    <property type="match status" value="1"/>
</dbReference>
<dbReference type="EMBL" id="JAUJGC010000006">
    <property type="protein sequence ID" value="MDN5268776.1"/>
    <property type="molecule type" value="Genomic_DNA"/>
</dbReference>
<dbReference type="GO" id="GO:0003989">
    <property type="term" value="F:acetyl-CoA carboxylase activity"/>
    <property type="evidence" value="ECO:0007669"/>
    <property type="project" value="InterPro"/>
</dbReference>
<comment type="similarity">
    <text evidence="10">Belongs to the AccA family.</text>
</comment>
<dbReference type="PANTHER" id="PTHR42853:SF3">
    <property type="entry name" value="ACETYL-COENZYME A CARBOXYLASE CARBOXYL TRANSFERASE SUBUNIT ALPHA, CHLOROPLASTIC"/>
    <property type="match status" value="1"/>
</dbReference>
<dbReference type="SUPFAM" id="SSF52096">
    <property type="entry name" value="ClpP/crotonase"/>
    <property type="match status" value="1"/>
</dbReference>